<feature type="domain" description="Nephrocystin 3-like N-terminal" evidence="3">
    <location>
        <begin position="83"/>
        <end position="235"/>
    </location>
</feature>
<reference evidence="4 5" key="1">
    <citation type="journal article" date="2010" name="Proc. Natl. Acad. Sci. U.S.A.">
        <title>Insights into evolution of multicellular fungi from the assembled chromosomes of the mushroom Coprinopsis cinerea (Coprinus cinereus).</title>
        <authorList>
            <person name="Stajich J.E."/>
            <person name="Wilke S.K."/>
            <person name="Ahren D."/>
            <person name="Au C.H."/>
            <person name="Birren B.W."/>
            <person name="Borodovsky M."/>
            <person name="Burns C."/>
            <person name="Canback B."/>
            <person name="Casselton L.A."/>
            <person name="Cheng C.K."/>
            <person name="Deng J."/>
            <person name="Dietrich F.S."/>
            <person name="Fargo D.C."/>
            <person name="Farman M.L."/>
            <person name="Gathman A.C."/>
            <person name="Goldberg J."/>
            <person name="Guigo R."/>
            <person name="Hoegger P.J."/>
            <person name="Hooker J.B."/>
            <person name="Huggins A."/>
            <person name="James T.Y."/>
            <person name="Kamada T."/>
            <person name="Kilaru S."/>
            <person name="Kodira C."/>
            <person name="Kues U."/>
            <person name="Kupfer D."/>
            <person name="Kwan H.S."/>
            <person name="Lomsadze A."/>
            <person name="Li W."/>
            <person name="Lilly W.W."/>
            <person name="Ma L.J."/>
            <person name="Mackey A.J."/>
            <person name="Manning G."/>
            <person name="Martin F."/>
            <person name="Muraguchi H."/>
            <person name="Natvig D.O."/>
            <person name="Palmerini H."/>
            <person name="Ramesh M.A."/>
            <person name="Rehmeyer C.J."/>
            <person name="Roe B.A."/>
            <person name="Shenoy N."/>
            <person name="Stanke M."/>
            <person name="Ter-Hovhannisyan V."/>
            <person name="Tunlid A."/>
            <person name="Velagapudi R."/>
            <person name="Vision T.J."/>
            <person name="Zeng Q."/>
            <person name="Zolan M.E."/>
            <person name="Pukkila P.J."/>
        </authorList>
    </citation>
    <scope>NUCLEOTIDE SEQUENCE [LARGE SCALE GENOMIC DNA]</scope>
    <source>
        <strain evidence="5">Okayama-7 / 130 / ATCC MYA-4618 / FGSC 9003</strain>
    </source>
</reference>
<dbReference type="InterPro" id="IPR056884">
    <property type="entry name" value="NPHP3-like_N"/>
</dbReference>
<gene>
    <name evidence="4" type="ORF">CC1G_12386</name>
</gene>
<evidence type="ECO:0000313" key="5">
    <source>
        <dbReference type="Proteomes" id="UP000001861"/>
    </source>
</evidence>
<dbReference type="RefSeq" id="XP_001834766.2">
    <property type="nucleotide sequence ID" value="XM_001834714.2"/>
</dbReference>
<dbReference type="GeneID" id="6011281"/>
<dbReference type="Pfam" id="PF22939">
    <property type="entry name" value="WHD_GPIID"/>
    <property type="match status" value="1"/>
</dbReference>
<name>A8NLS7_COPC7</name>
<dbReference type="VEuPathDB" id="FungiDB:CC1G_12386"/>
<organism evidence="4 5">
    <name type="scientific">Coprinopsis cinerea (strain Okayama-7 / 130 / ATCC MYA-4618 / FGSC 9003)</name>
    <name type="common">Inky cap fungus</name>
    <name type="synonym">Hormographiella aspergillata</name>
    <dbReference type="NCBI Taxonomy" id="240176"/>
    <lineage>
        <taxon>Eukaryota</taxon>
        <taxon>Fungi</taxon>
        <taxon>Dikarya</taxon>
        <taxon>Basidiomycota</taxon>
        <taxon>Agaricomycotina</taxon>
        <taxon>Agaricomycetes</taxon>
        <taxon>Agaricomycetidae</taxon>
        <taxon>Agaricales</taxon>
        <taxon>Agaricineae</taxon>
        <taxon>Psathyrellaceae</taxon>
        <taxon>Coprinopsis</taxon>
    </lineage>
</organism>
<dbReference type="Proteomes" id="UP000001861">
    <property type="component" value="Unassembled WGS sequence"/>
</dbReference>
<feature type="domain" description="GPI inositol-deacylase winged helix" evidence="2">
    <location>
        <begin position="358"/>
        <end position="427"/>
    </location>
</feature>
<proteinExistence type="predicted"/>
<dbReference type="Pfam" id="PF24883">
    <property type="entry name" value="NPHP3_N"/>
    <property type="match status" value="1"/>
</dbReference>
<evidence type="ECO:0000259" key="2">
    <source>
        <dbReference type="Pfam" id="PF22939"/>
    </source>
</evidence>
<dbReference type="PANTHER" id="PTHR10039">
    <property type="entry name" value="AMELOGENIN"/>
    <property type="match status" value="1"/>
</dbReference>
<comment type="caution">
    <text evidence="4">The sequence shown here is derived from an EMBL/GenBank/DDBJ whole genome shotgun (WGS) entry which is preliminary data.</text>
</comment>
<dbReference type="InParanoid" id="A8NLS7"/>
<dbReference type="OrthoDB" id="448455at2759"/>
<sequence>MIRQETAAVPACSIQLNLQGSSQSGNTTIVGGNLIQNIQNTVLSPPAASTMPEVDLERILEWLAPNVNFRSIHIENFEKCAEGTLSWFLEGDNYRGWKLGEHKIIWGTGIPGAGKTVLASRVINDLESTNTPNKKTCILYAYCRYTEALTVKDILEGLIKECLERHSDPELVGAIVPILERHRREKTRPPFNELMDLLRIIERHFDIVFYIIDGLDEARVSTQFNLIKAINSLAGRFSITSRPLQTLEDDLHSAVFYPVCARREDITRLIQAKISQHSHLRRLLKLNQWEERVVSEILDKSGGMFIHAALQVEALGLCRSSRDLEDVLNHLPLSLEDMYRQTTQRIQAQPTSQADLGIRALLWVVFSQQPLHIEDVLYAVATDPETHVLDEERMVDQGELTSACCGLIEVDDFLRVRLVHYTAQEALKTILLEYHPRPHAMIVQALMQRLISLGLPQSNLQDLKELQTVLQVPLGDYAYHHWQSHLHTACKVK</sequence>
<dbReference type="OMA" id="TESYNCA"/>
<dbReference type="InterPro" id="IPR054471">
    <property type="entry name" value="GPIID_WHD"/>
</dbReference>
<dbReference type="AlphaFoldDB" id="A8NLS7"/>
<keyword evidence="5" id="KW-1185">Reference proteome</keyword>
<dbReference type="Gene3D" id="3.40.50.300">
    <property type="entry name" value="P-loop containing nucleotide triphosphate hydrolases"/>
    <property type="match status" value="1"/>
</dbReference>
<evidence type="ECO:0000313" key="4">
    <source>
        <dbReference type="EMBL" id="EAU87049.2"/>
    </source>
</evidence>
<dbReference type="eggNOG" id="KOG4177">
    <property type="taxonomic scope" value="Eukaryota"/>
</dbReference>
<dbReference type="KEGG" id="cci:CC1G_12386"/>
<evidence type="ECO:0000256" key="1">
    <source>
        <dbReference type="ARBA" id="ARBA00022737"/>
    </source>
</evidence>
<protein>
    <submittedName>
        <fullName evidence="4">Uncharacterized protein</fullName>
    </submittedName>
</protein>
<accession>A8NLS7</accession>
<dbReference type="EMBL" id="AACS02000012">
    <property type="protein sequence ID" value="EAU87049.2"/>
    <property type="molecule type" value="Genomic_DNA"/>
</dbReference>
<dbReference type="PANTHER" id="PTHR10039:SF15">
    <property type="entry name" value="NACHT DOMAIN-CONTAINING PROTEIN"/>
    <property type="match status" value="1"/>
</dbReference>
<dbReference type="HOGENOM" id="CLU_553220_0_0_1"/>
<dbReference type="InterPro" id="IPR027417">
    <property type="entry name" value="P-loop_NTPase"/>
</dbReference>
<dbReference type="SUPFAM" id="SSF52540">
    <property type="entry name" value="P-loop containing nucleoside triphosphate hydrolases"/>
    <property type="match status" value="1"/>
</dbReference>
<evidence type="ECO:0000259" key="3">
    <source>
        <dbReference type="Pfam" id="PF24883"/>
    </source>
</evidence>
<keyword evidence="1" id="KW-0677">Repeat</keyword>